<dbReference type="AlphaFoldDB" id="A0A314Z2Z1"/>
<reference evidence="2 3" key="1">
    <citation type="submission" date="2018-02" db="EMBL/GenBank/DDBJ databases">
        <title>Draft genome of wild Prunus yedoensis var. nudiflora.</title>
        <authorList>
            <person name="Baek S."/>
            <person name="Kim J.-H."/>
            <person name="Choi K."/>
            <person name="Kim G.-B."/>
            <person name="Cho A."/>
            <person name="Jang H."/>
            <person name="Shin C.-H."/>
            <person name="Yu H.-J."/>
            <person name="Mun J.-H."/>
        </authorList>
    </citation>
    <scope>NUCLEOTIDE SEQUENCE [LARGE SCALE GENOMIC DNA]</scope>
    <source>
        <strain evidence="3">cv. Jeju island</strain>
        <tissue evidence="2">Leaf</tissue>
    </source>
</reference>
<organism evidence="2 3">
    <name type="scientific">Prunus yedoensis var. nudiflora</name>
    <dbReference type="NCBI Taxonomy" id="2094558"/>
    <lineage>
        <taxon>Eukaryota</taxon>
        <taxon>Viridiplantae</taxon>
        <taxon>Streptophyta</taxon>
        <taxon>Embryophyta</taxon>
        <taxon>Tracheophyta</taxon>
        <taxon>Spermatophyta</taxon>
        <taxon>Magnoliopsida</taxon>
        <taxon>eudicotyledons</taxon>
        <taxon>Gunneridae</taxon>
        <taxon>Pentapetalae</taxon>
        <taxon>rosids</taxon>
        <taxon>fabids</taxon>
        <taxon>Rosales</taxon>
        <taxon>Rosaceae</taxon>
        <taxon>Amygdaloideae</taxon>
        <taxon>Amygdaleae</taxon>
        <taxon>Prunus</taxon>
    </lineage>
</organism>
<accession>A0A314Z2Z1</accession>
<evidence type="ECO:0000256" key="1">
    <source>
        <dbReference type="SAM" id="MobiDB-lite"/>
    </source>
</evidence>
<gene>
    <name evidence="2" type="ORF">Pyn_17745</name>
</gene>
<sequence>MDVVFREHEIYFSDAHEDTSQISEFFPDSFQTQNNRSQASSDRSPDPNDRSLDAHARQQLCLKATGRMFTPTGRHARQLLYLKATGRLHPATGCPPNIFLKLFRFNHLPAIKLRRRKLRSLCLLRRILQLQYHTNHLLRTSFRHRAYISDSKTEESW</sequence>
<feature type="region of interest" description="Disordered" evidence="1">
    <location>
        <begin position="31"/>
        <end position="53"/>
    </location>
</feature>
<evidence type="ECO:0000313" key="2">
    <source>
        <dbReference type="EMBL" id="PQQ13013.1"/>
    </source>
</evidence>
<protein>
    <submittedName>
        <fullName evidence="2">Uncharacterized protein</fullName>
    </submittedName>
</protein>
<feature type="compositionally biased region" description="Basic and acidic residues" evidence="1">
    <location>
        <begin position="43"/>
        <end position="53"/>
    </location>
</feature>
<proteinExistence type="predicted"/>
<dbReference type="EMBL" id="PJQY01000319">
    <property type="protein sequence ID" value="PQQ13013.1"/>
    <property type="molecule type" value="Genomic_DNA"/>
</dbReference>
<name>A0A314Z2Z1_PRUYE</name>
<evidence type="ECO:0000313" key="3">
    <source>
        <dbReference type="Proteomes" id="UP000250321"/>
    </source>
</evidence>
<dbReference type="Proteomes" id="UP000250321">
    <property type="component" value="Unassembled WGS sequence"/>
</dbReference>
<comment type="caution">
    <text evidence="2">The sequence shown here is derived from an EMBL/GenBank/DDBJ whole genome shotgun (WGS) entry which is preliminary data.</text>
</comment>
<keyword evidence="3" id="KW-1185">Reference proteome</keyword>